<dbReference type="InterPro" id="IPR010730">
    <property type="entry name" value="HET"/>
</dbReference>
<feature type="non-terminal residue" evidence="2">
    <location>
        <position position="187"/>
    </location>
</feature>
<dbReference type="EMBL" id="KZ613552">
    <property type="protein sequence ID" value="PMD12360.1"/>
    <property type="molecule type" value="Genomic_DNA"/>
</dbReference>
<dbReference type="Proteomes" id="UP000235672">
    <property type="component" value="Unassembled WGS sequence"/>
</dbReference>
<evidence type="ECO:0000313" key="2">
    <source>
        <dbReference type="EMBL" id="PMD12360.1"/>
    </source>
</evidence>
<gene>
    <name evidence="2" type="ORF">NA56DRAFT_587302</name>
</gene>
<dbReference type="Pfam" id="PF06985">
    <property type="entry name" value="HET"/>
    <property type="match status" value="1"/>
</dbReference>
<dbReference type="OrthoDB" id="3548654at2759"/>
<reference evidence="2 3" key="1">
    <citation type="submission" date="2016-05" db="EMBL/GenBank/DDBJ databases">
        <title>A degradative enzymes factory behind the ericoid mycorrhizal symbiosis.</title>
        <authorList>
            <consortium name="DOE Joint Genome Institute"/>
            <person name="Martino E."/>
            <person name="Morin E."/>
            <person name="Grelet G."/>
            <person name="Kuo A."/>
            <person name="Kohler A."/>
            <person name="Daghino S."/>
            <person name="Barry K."/>
            <person name="Choi C."/>
            <person name="Cichocki N."/>
            <person name="Clum A."/>
            <person name="Copeland A."/>
            <person name="Hainaut M."/>
            <person name="Haridas S."/>
            <person name="Labutti K."/>
            <person name="Lindquist E."/>
            <person name="Lipzen A."/>
            <person name="Khouja H.-R."/>
            <person name="Murat C."/>
            <person name="Ohm R."/>
            <person name="Olson A."/>
            <person name="Spatafora J."/>
            <person name="Veneault-Fourrey C."/>
            <person name="Henrissat B."/>
            <person name="Grigoriev I."/>
            <person name="Martin F."/>
            <person name="Perotto S."/>
        </authorList>
    </citation>
    <scope>NUCLEOTIDE SEQUENCE [LARGE SCALE GENOMIC DNA]</scope>
    <source>
        <strain evidence="2 3">UAMH 7357</strain>
    </source>
</reference>
<proteinExistence type="predicted"/>
<sequence length="187" mass="20959">MKEKLPAVAADSRLPDLAKYENFKYESLPSATSIRLLLIDYEGSQPDANLIKLAFRIVDLDNAPAFAALSYVWGDHRPALNQGFNKKRSQRYFDIICDGRKISVTYNLFCALRRLAAIQDGSSAQVGDSGIWIDQLCINQKNLAERSQQVAMMDRIYGQARTVTAWLGEADSHTNPALQLLEIFSET</sequence>
<accession>A0A2J6PE92</accession>
<dbReference type="STRING" id="1745343.A0A2J6PE92"/>
<name>A0A2J6PE92_9HELO</name>
<organism evidence="2 3">
    <name type="scientific">Hyaloscypha hepaticicola</name>
    <dbReference type="NCBI Taxonomy" id="2082293"/>
    <lineage>
        <taxon>Eukaryota</taxon>
        <taxon>Fungi</taxon>
        <taxon>Dikarya</taxon>
        <taxon>Ascomycota</taxon>
        <taxon>Pezizomycotina</taxon>
        <taxon>Leotiomycetes</taxon>
        <taxon>Helotiales</taxon>
        <taxon>Hyaloscyphaceae</taxon>
        <taxon>Hyaloscypha</taxon>
    </lineage>
</organism>
<dbReference type="PANTHER" id="PTHR24148">
    <property type="entry name" value="ANKYRIN REPEAT DOMAIN-CONTAINING PROTEIN 39 HOMOLOG-RELATED"/>
    <property type="match status" value="1"/>
</dbReference>
<protein>
    <submittedName>
        <fullName evidence="2">HET-domain-containing protein</fullName>
    </submittedName>
</protein>
<evidence type="ECO:0000259" key="1">
    <source>
        <dbReference type="Pfam" id="PF06985"/>
    </source>
</evidence>
<feature type="domain" description="Heterokaryon incompatibility" evidence="1">
    <location>
        <begin position="66"/>
        <end position="179"/>
    </location>
</feature>
<keyword evidence="3" id="KW-1185">Reference proteome</keyword>
<dbReference type="PANTHER" id="PTHR24148:SF64">
    <property type="entry name" value="HETEROKARYON INCOMPATIBILITY DOMAIN-CONTAINING PROTEIN"/>
    <property type="match status" value="1"/>
</dbReference>
<dbReference type="AlphaFoldDB" id="A0A2J6PE92"/>
<evidence type="ECO:0000313" key="3">
    <source>
        <dbReference type="Proteomes" id="UP000235672"/>
    </source>
</evidence>
<dbReference type="InterPro" id="IPR052895">
    <property type="entry name" value="HetReg/Transcr_Mod"/>
</dbReference>